<dbReference type="InterPro" id="IPR025705">
    <property type="entry name" value="Beta_hexosaminidase_sua/sub"/>
</dbReference>
<dbReference type="InterPro" id="IPR015882">
    <property type="entry name" value="HEX_bac_N"/>
</dbReference>
<dbReference type="InterPro" id="IPR059177">
    <property type="entry name" value="GH29D-like_dom"/>
</dbReference>
<dbReference type="Gene3D" id="3.30.379.10">
    <property type="entry name" value="Chitobiase/beta-hexosaminidase domain 2-like"/>
    <property type="match status" value="1"/>
</dbReference>
<feature type="signal peptide" evidence="7">
    <location>
        <begin position="1"/>
        <end position="19"/>
    </location>
</feature>
<dbReference type="GO" id="GO:0005975">
    <property type="term" value="P:carbohydrate metabolic process"/>
    <property type="evidence" value="ECO:0007669"/>
    <property type="project" value="InterPro"/>
</dbReference>
<sequence>MPRLIILTLFIVYSFAASAQYKSFSSVSIVPQPQHLQEQNGQFMLNPGTKIYLLPEQLYLETTALQLAKQLQRVTGIKPQLLYKKPRKRAANYILLQLSNEPDTLGAEGYHLMVQPTKVILSANQAAGIAMGIQTIGQLLPLSQSFSPVAIPALEVTDKPRYSWRGLHLDVVRHFFSVSDIKKYLDYMAMHKLNTFHWHLTDDQGWRIEIKKYPKLTEVGAWRDGTIVGHALERPQQFDGKRYGGFYTQDEIREVVQYAKERHITIVPEIEMPGHAKAALAAYPELSCIGGPIPVEQAWGIFEDVFCAGNEQTYTFLQDVLTEVAALFPGETIHIGGDEVPKTRWKVCSKCQARLASEGLKNENELQTYFINRIGQFLRSKNKRIIGWDEILDGGLPNNALVMSWRGTAGGVKAAEQMHGVVMSPTSHLYLDYYQGEQQLEPLAFGGYTPLSKVYSFNPTPSQLSASEQRFILGAQANLWTEYIPTFDQVEYMLFPRIAAASEVFWTNPANKNWDNFKQRLQQQYLRYQTLGINYATSAYQVKQQVTTDTAQRAASIAFNTDAAGTQVYYTLDGETPTTNSQLYGKPITLTQSATIKAASFVNGEMVDQPTTTTLTIHKAFARPVTLQKQPSRYFRAQGGATLVNGLTGSNNQNDGQWLGFAADDLETIIDLEQITTINRISSTYLQNMLANIFLPTQLEVMVSEDGKKFKTIETITNTTDPLKGGIFTQTISAEFSPVKARFVKLVARNIKVCPPNHRSAGKTAWLMVSEIVVE</sequence>
<comment type="caution">
    <text evidence="12">The sequence shown here is derived from an EMBL/GenBank/DDBJ whole genome shotgun (WGS) entry which is preliminary data.</text>
</comment>
<dbReference type="Pfam" id="PF00754">
    <property type="entry name" value="F5_F8_type_C"/>
    <property type="match status" value="1"/>
</dbReference>
<evidence type="ECO:0000256" key="4">
    <source>
        <dbReference type="ARBA" id="ARBA00022801"/>
    </source>
</evidence>
<keyword evidence="5" id="KW-0326">Glycosidase</keyword>
<evidence type="ECO:0000313" key="12">
    <source>
        <dbReference type="EMBL" id="NEM97986.1"/>
    </source>
</evidence>
<dbReference type="PRINTS" id="PR00738">
    <property type="entry name" value="GLHYDRLASE20"/>
</dbReference>
<gene>
    <name evidence="12" type="ORF">GXP69_09795</name>
</gene>
<dbReference type="InterPro" id="IPR000421">
    <property type="entry name" value="FA58C"/>
</dbReference>
<dbReference type="CDD" id="cd06563">
    <property type="entry name" value="GH20_chitobiase-like"/>
    <property type="match status" value="1"/>
</dbReference>
<evidence type="ECO:0000256" key="5">
    <source>
        <dbReference type="ARBA" id="ARBA00023295"/>
    </source>
</evidence>
<proteinExistence type="inferred from homology"/>
<dbReference type="EC" id="3.2.1.52" evidence="3"/>
<evidence type="ECO:0000259" key="9">
    <source>
        <dbReference type="Pfam" id="PF00754"/>
    </source>
</evidence>
<comment type="similarity">
    <text evidence="2">Belongs to the glycosyl hydrolase 20 family.</text>
</comment>
<evidence type="ECO:0000313" key="13">
    <source>
        <dbReference type="Proteomes" id="UP000474777"/>
    </source>
</evidence>
<evidence type="ECO:0000256" key="1">
    <source>
        <dbReference type="ARBA" id="ARBA00001231"/>
    </source>
</evidence>
<dbReference type="SUPFAM" id="SSF55545">
    <property type="entry name" value="beta-N-acetylhexosaminidase-like domain"/>
    <property type="match status" value="1"/>
</dbReference>
<organism evidence="12 13">
    <name type="scientific">Pontibacter burrus</name>
    <dbReference type="NCBI Taxonomy" id="2704466"/>
    <lineage>
        <taxon>Bacteria</taxon>
        <taxon>Pseudomonadati</taxon>
        <taxon>Bacteroidota</taxon>
        <taxon>Cytophagia</taxon>
        <taxon>Cytophagales</taxon>
        <taxon>Hymenobacteraceae</taxon>
        <taxon>Pontibacter</taxon>
    </lineage>
</organism>
<protein>
    <recommendedName>
        <fullName evidence="3">beta-N-acetylhexosaminidase</fullName>
        <ecNumber evidence="3">3.2.1.52</ecNumber>
    </recommendedName>
</protein>
<accession>A0A6B3LUP5</accession>
<dbReference type="Proteomes" id="UP000474777">
    <property type="component" value="Unassembled WGS sequence"/>
</dbReference>
<keyword evidence="7" id="KW-0732">Signal</keyword>
<dbReference type="GO" id="GO:0004563">
    <property type="term" value="F:beta-N-acetylhexosaminidase activity"/>
    <property type="evidence" value="ECO:0007669"/>
    <property type="project" value="UniProtKB-EC"/>
</dbReference>
<feature type="domain" description="Beta-hexosaminidase bacterial type N-terminal" evidence="10">
    <location>
        <begin position="28"/>
        <end position="158"/>
    </location>
</feature>
<evidence type="ECO:0000256" key="6">
    <source>
        <dbReference type="PIRSR" id="PIRSR625705-1"/>
    </source>
</evidence>
<dbReference type="Gene3D" id="3.20.20.80">
    <property type="entry name" value="Glycosidases"/>
    <property type="match status" value="1"/>
</dbReference>
<dbReference type="SUPFAM" id="SSF49785">
    <property type="entry name" value="Galactose-binding domain-like"/>
    <property type="match status" value="1"/>
</dbReference>
<evidence type="ECO:0000259" key="10">
    <source>
        <dbReference type="Pfam" id="PF02838"/>
    </source>
</evidence>
<dbReference type="RefSeq" id="WP_163914852.1">
    <property type="nucleotide sequence ID" value="NZ_JAAGWD010000004.1"/>
</dbReference>
<name>A0A6B3LUP5_9BACT</name>
<evidence type="ECO:0000256" key="2">
    <source>
        <dbReference type="ARBA" id="ARBA00006285"/>
    </source>
</evidence>
<dbReference type="GO" id="GO:0016020">
    <property type="term" value="C:membrane"/>
    <property type="evidence" value="ECO:0007669"/>
    <property type="project" value="TreeGrafter"/>
</dbReference>
<evidence type="ECO:0000259" key="8">
    <source>
        <dbReference type="Pfam" id="PF00728"/>
    </source>
</evidence>
<dbReference type="SUPFAM" id="SSF51445">
    <property type="entry name" value="(Trans)glycosidases"/>
    <property type="match status" value="1"/>
</dbReference>
<evidence type="ECO:0000256" key="7">
    <source>
        <dbReference type="SAM" id="SignalP"/>
    </source>
</evidence>
<feature type="domain" description="F5/8 type C" evidence="9">
    <location>
        <begin position="652"/>
        <end position="750"/>
    </location>
</feature>
<dbReference type="Pfam" id="PF00728">
    <property type="entry name" value="Glyco_hydro_20"/>
    <property type="match status" value="1"/>
</dbReference>
<dbReference type="Pfam" id="PF02838">
    <property type="entry name" value="Glyco_hydro_20b"/>
    <property type="match status" value="1"/>
</dbReference>
<dbReference type="GO" id="GO:0030203">
    <property type="term" value="P:glycosaminoglycan metabolic process"/>
    <property type="evidence" value="ECO:0007669"/>
    <property type="project" value="TreeGrafter"/>
</dbReference>
<comment type="catalytic activity">
    <reaction evidence="1">
        <text>Hydrolysis of terminal non-reducing N-acetyl-D-hexosamine residues in N-acetyl-beta-D-hexosaminides.</text>
        <dbReference type="EC" id="3.2.1.52"/>
    </reaction>
</comment>
<dbReference type="EMBL" id="JAAGWD010000004">
    <property type="protein sequence ID" value="NEM97986.1"/>
    <property type="molecule type" value="Genomic_DNA"/>
</dbReference>
<feature type="domain" description="Glycoside hydrolase family 20 catalytic" evidence="8">
    <location>
        <begin position="162"/>
        <end position="508"/>
    </location>
</feature>
<feature type="domain" description="GH29D-like beta-sandwich" evidence="11">
    <location>
        <begin position="550"/>
        <end position="612"/>
    </location>
</feature>
<evidence type="ECO:0000259" key="11">
    <source>
        <dbReference type="Pfam" id="PF13290"/>
    </source>
</evidence>
<dbReference type="PANTHER" id="PTHR22600">
    <property type="entry name" value="BETA-HEXOSAMINIDASE"/>
    <property type="match status" value="1"/>
</dbReference>
<dbReference type="InterPro" id="IPR017853">
    <property type="entry name" value="GH"/>
</dbReference>
<keyword evidence="4 12" id="KW-0378">Hydrolase</keyword>
<reference evidence="12 13" key="1">
    <citation type="submission" date="2020-02" db="EMBL/GenBank/DDBJ databases">
        <authorList>
            <person name="Kim M.K."/>
        </authorList>
    </citation>
    <scope>NUCLEOTIDE SEQUENCE [LARGE SCALE GENOMIC DNA]</scope>
    <source>
        <strain evidence="12 13">BT327</strain>
    </source>
</reference>
<feature type="chain" id="PRO_5025403777" description="beta-N-acetylhexosaminidase" evidence="7">
    <location>
        <begin position="20"/>
        <end position="775"/>
    </location>
</feature>
<dbReference type="InterPro" id="IPR008979">
    <property type="entry name" value="Galactose-bd-like_sf"/>
</dbReference>
<dbReference type="Gene3D" id="2.60.120.260">
    <property type="entry name" value="Galactose-binding domain-like"/>
    <property type="match status" value="1"/>
</dbReference>
<dbReference type="Pfam" id="PF13290">
    <property type="entry name" value="CHB_HEX_C_1"/>
    <property type="match status" value="1"/>
</dbReference>
<dbReference type="AlphaFoldDB" id="A0A6B3LUP5"/>
<feature type="active site" description="Proton donor" evidence="6">
    <location>
        <position position="339"/>
    </location>
</feature>
<dbReference type="PANTHER" id="PTHR22600:SF57">
    <property type="entry name" value="BETA-N-ACETYLHEXOSAMINIDASE"/>
    <property type="match status" value="1"/>
</dbReference>
<evidence type="ECO:0000256" key="3">
    <source>
        <dbReference type="ARBA" id="ARBA00012663"/>
    </source>
</evidence>
<dbReference type="InterPro" id="IPR015883">
    <property type="entry name" value="Glyco_hydro_20_cat"/>
</dbReference>
<dbReference type="InterPro" id="IPR029018">
    <property type="entry name" value="Hex-like_dom2"/>
</dbReference>
<keyword evidence="13" id="KW-1185">Reference proteome</keyword>